<feature type="region of interest" description="Disordered" evidence="1">
    <location>
        <begin position="1"/>
        <end position="23"/>
    </location>
</feature>
<comment type="caution">
    <text evidence="3">The sequence shown here is derived from an EMBL/GenBank/DDBJ whole genome shotgun (WGS) entry which is preliminary data.</text>
</comment>
<evidence type="ECO:0000256" key="1">
    <source>
        <dbReference type="SAM" id="MobiDB-lite"/>
    </source>
</evidence>
<dbReference type="CDD" id="cd00161">
    <property type="entry name" value="beta-trefoil_Ricin-like"/>
    <property type="match status" value="1"/>
</dbReference>
<evidence type="ECO:0000313" key="3">
    <source>
        <dbReference type="EMBL" id="KAF2152800.1"/>
    </source>
</evidence>
<dbReference type="PROSITE" id="PS50231">
    <property type="entry name" value="RICIN_B_LECTIN"/>
    <property type="match status" value="1"/>
</dbReference>
<dbReference type="AlphaFoldDB" id="A0A9P4J3X5"/>
<dbReference type="SMART" id="SM00458">
    <property type="entry name" value="RICIN"/>
    <property type="match status" value="1"/>
</dbReference>
<accession>A0A9P4J3X5</accession>
<dbReference type="InterPro" id="IPR035992">
    <property type="entry name" value="Ricin_B-like_lectins"/>
</dbReference>
<dbReference type="Proteomes" id="UP000799439">
    <property type="component" value="Unassembled WGS sequence"/>
</dbReference>
<feature type="domain" description="Ricin B lectin" evidence="2">
    <location>
        <begin position="389"/>
        <end position="516"/>
    </location>
</feature>
<sequence length="517" mass="55082">MPTSDSHPGLIPTAPGWQSTASSISGRITPNSATLRISKTAQSAVKTSKTIQYQVQMSFTPSKLSGPRSTTTTLSSTKFKAFSLNLSSSLKVVSKATAVGTQRSSITTPPERSASTSRSYASITIGRPSSSIAFSWPNSFIASTISAVAAIPTHNATSMLLVSTATKAHNTDPGIATHVENSTSTTSTTLPRASCLATCTPGVQSSSTTLVPSVTVHAYVQPTPYVLGTIGWALSGDAPDWALAEITDSMNWVMNQLNTLTDYHGTTSTVYDADVSTADASFLGQVRFGSQLTRRTALHEMDHWLGSGTVWEFQNLVSNGRFNGATVGRRIRSYDGSDAVLYSDGTHFWPYGMNYESEFSDPQRTIALVAAQRADMGWGDGTAAIAGSRRFLNRASQLMLDTTMGTNAVLANSTVSPSQIWQVGYIDGFVTLTIDNGTLSLGSSGDPTNGASTTISSTVSGQSDQYWEMIPTDSGWFLLRNKGTFTCLDNIGNEREGANMALWACGGHPNQQWHLVH</sequence>
<dbReference type="Gene3D" id="2.80.10.50">
    <property type="match status" value="1"/>
</dbReference>
<protein>
    <recommendedName>
        <fullName evidence="2">Ricin B lectin domain-containing protein</fullName>
    </recommendedName>
</protein>
<keyword evidence="4" id="KW-1185">Reference proteome</keyword>
<dbReference type="InterPro" id="IPR000772">
    <property type="entry name" value="Ricin_B_lectin"/>
</dbReference>
<dbReference type="SUPFAM" id="SSF50370">
    <property type="entry name" value="Ricin B-like lectins"/>
    <property type="match status" value="1"/>
</dbReference>
<reference evidence="3" key="1">
    <citation type="journal article" date="2020" name="Stud. Mycol.">
        <title>101 Dothideomycetes genomes: a test case for predicting lifestyles and emergence of pathogens.</title>
        <authorList>
            <person name="Haridas S."/>
            <person name="Albert R."/>
            <person name="Binder M."/>
            <person name="Bloem J."/>
            <person name="Labutti K."/>
            <person name="Salamov A."/>
            <person name="Andreopoulos B."/>
            <person name="Baker S."/>
            <person name="Barry K."/>
            <person name="Bills G."/>
            <person name="Bluhm B."/>
            <person name="Cannon C."/>
            <person name="Castanera R."/>
            <person name="Culley D."/>
            <person name="Daum C."/>
            <person name="Ezra D."/>
            <person name="Gonzalez J."/>
            <person name="Henrissat B."/>
            <person name="Kuo A."/>
            <person name="Liang C."/>
            <person name="Lipzen A."/>
            <person name="Lutzoni F."/>
            <person name="Magnuson J."/>
            <person name="Mondo S."/>
            <person name="Nolan M."/>
            <person name="Ohm R."/>
            <person name="Pangilinan J."/>
            <person name="Park H.-J."/>
            <person name="Ramirez L."/>
            <person name="Alfaro M."/>
            <person name="Sun H."/>
            <person name="Tritt A."/>
            <person name="Yoshinaga Y."/>
            <person name="Zwiers L.-H."/>
            <person name="Turgeon B."/>
            <person name="Goodwin S."/>
            <person name="Spatafora J."/>
            <person name="Crous P."/>
            <person name="Grigoriev I."/>
        </authorList>
    </citation>
    <scope>NUCLEOTIDE SEQUENCE</scope>
    <source>
        <strain evidence="3">CBS 260.36</strain>
    </source>
</reference>
<dbReference type="Pfam" id="PF14200">
    <property type="entry name" value="RicinB_lectin_2"/>
    <property type="match status" value="1"/>
</dbReference>
<gene>
    <name evidence="3" type="ORF">K461DRAFT_294438</name>
</gene>
<name>A0A9P4J3X5_9PEZI</name>
<dbReference type="OrthoDB" id="4426724at2759"/>
<feature type="region of interest" description="Disordered" evidence="1">
    <location>
        <begin position="99"/>
        <end position="119"/>
    </location>
</feature>
<proteinExistence type="predicted"/>
<evidence type="ECO:0000259" key="2">
    <source>
        <dbReference type="SMART" id="SM00458"/>
    </source>
</evidence>
<dbReference type="EMBL" id="ML996086">
    <property type="protein sequence ID" value="KAF2152800.1"/>
    <property type="molecule type" value="Genomic_DNA"/>
</dbReference>
<organism evidence="3 4">
    <name type="scientific">Myriangium duriaei CBS 260.36</name>
    <dbReference type="NCBI Taxonomy" id="1168546"/>
    <lineage>
        <taxon>Eukaryota</taxon>
        <taxon>Fungi</taxon>
        <taxon>Dikarya</taxon>
        <taxon>Ascomycota</taxon>
        <taxon>Pezizomycotina</taxon>
        <taxon>Dothideomycetes</taxon>
        <taxon>Dothideomycetidae</taxon>
        <taxon>Myriangiales</taxon>
        <taxon>Myriangiaceae</taxon>
        <taxon>Myriangium</taxon>
    </lineage>
</organism>
<evidence type="ECO:0000313" key="4">
    <source>
        <dbReference type="Proteomes" id="UP000799439"/>
    </source>
</evidence>